<name>A0A6J5SMS1_9CAUD</name>
<dbReference type="GO" id="GO:0046872">
    <property type="term" value="F:metal ion binding"/>
    <property type="evidence" value="ECO:0007669"/>
    <property type="project" value="UniProtKB-KW"/>
</dbReference>
<accession>A0A6J5SMS1</accession>
<organism evidence="16">
    <name type="scientific">uncultured Caudovirales phage</name>
    <dbReference type="NCBI Taxonomy" id="2100421"/>
    <lineage>
        <taxon>Viruses</taxon>
        <taxon>Duplodnaviria</taxon>
        <taxon>Heunggongvirae</taxon>
        <taxon>Uroviricota</taxon>
        <taxon>Caudoviricetes</taxon>
        <taxon>Peduoviridae</taxon>
        <taxon>Maltschvirus</taxon>
        <taxon>Maltschvirus maltsch</taxon>
    </lineage>
</organism>
<evidence type="ECO:0000259" key="13">
    <source>
        <dbReference type="Pfam" id="PF02163"/>
    </source>
</evidence>
<dbReference type="PANTHER" id="PTHR39188:SF3">
    <property type="entry name" value="STAGE IV SPORULATION PROTEIN FB"/>
    <property type="match status" value="1"/>
</dbReference>
<dbReference type="GO" id="GO:0008237">
    <property type="term" value="F:metallopeptidase activity"/>
    <property type="evidence" value="ECO:0007669"/>
    <property type="project" value="UniProtKB-KW"/>
</dbReference>
<keyword evidence="10" id="KW-0482">Metalloprotease</keyword>
<feature type="domain" description="Peptidase M50" evidence="13">
    <location>
        <begin position="26"/>
        <end position="121"/>
    </location>
</feature>
<comment type="similarity">
    <text evidence="3">Belongs to the peptidase M50B family.</text>
</comment>
<keyword evidence="6" id="KW-0479">Metal-binding</keyword>
<evidence type="ECO:0000256" key="8">
    <source>
        <dbReference type="ARBA" id="ARBA00022833"/>
    </source>
</evidence>
<proteinExistence type="inferred from homology"/>
<keyword evidence="5 12" id="KW-0812">Transmembrane</keyword>
<dbReference type="GO" id="GO:0006508">
    <property type="term" value="P:proteolysis"/>
    <property type="evidence" value="ECO:0007669"/>
    <property type="project" value="UniProtKB-KW"/>
</dbReference>
<dbReference type="EMBL" id="LR797328">
    <property type="protein sequence ID" value="CAB4203322.1"/>
    <property type="molecule type" value="Genomic_DNA"/>
</dbReference>
<dbReference type="Pfam" id="PF02163">
    <property type="entry name" value="Peptidase_M50"/>
    <property type="match status" value="1"/>
</dbReference>
<evidence type="ECO:0000313" key="16">
    <source>
        <dbReference type="EMBL" id="CAB4215924.1"/>
    </source>
</evidence>
<comment type="cofactor">
    <cofactor evidence="1">
        <name>Zn(2+)</name>
        <dbReference type="ChEBI" id="CHEBI:29105"/>
    </cofactor>
</comment>
<keyword evidence="9 12" id="KW-1133">Transmembrane helix</keyword>
<comment type="subcellular location">
    <subcellularLocation>
        <location evidence="2">Membrane</location>
        <topology evidence="2">Multi-pass membrane protein</topology>
    </subcellularLocation>
</comment>
<keyword evidence="4" id="KW-0645">Protease</keyword>
<sequence>MKIVKRVGLVALVGCIAIVVVSAPYFLLFLPMLFGHELAHAVTAATFGTQVKRLGLGMGPVTRILGTFRGLEVVISKYPIGLYVGLDAKTHDAMSRAQRLGVAFSGIIYNLIFAAIAFTIGLPEVIWKTSFLLASMNMLPVLPLDGGVAVAQFMDNEHRKAFTAASKRLFVPAMIAVTLVSFTL</sequence>
<keyword evidence="7" id="KW-0378">Hydrolase</keyword>
<evidence type="ECO:0000256" key="4">
    <source>
        <dbReference type="ARBA" id="ARBA00022670"/>
    </source>
</evidence>
<feature type="transmembrane region" description="Helical" evidence="12">
    <location>
        <begin position="7"/>
        <end position="28"/>
    </location>
</feature>
<dbReference type="EMBL" id="LR797437">
    <property type="protein sequence ID" value="CAB4215924.1"/>
    <property type="molecule type" value="Genomic_DNA"/>
</dbReference>
<keyword evidence="8" id="KW-0862">Zinc</keyword>
<evidence type="ECO:0000313" key="14">
    <source>
        <dbReference type="EMBL" id="CAB4173217.1"/>
    </source>
</evidence>
<evidence type="ECO:0000256" key="6">
    <source>
        <dbReference type="ARBA" id="ARBA00022723"/>
    </source>
</evidence>
<evidence type="ECO:0000256" key="2">
    <source>
        <dbReference type="ARBA" id="ARBA00004141"/>
    </source>
</evidence>
<reference evidence="16" key="1">
    <citation type="submission" date="2020-05" db="EMBL/GenBank/DDBJ databases">
        <authorList>
            <person name="Chiriac C."/>
            <person name="Salcher M."/>
            <person name="Ghai R."/>
            <person name="Kavagutti S V."/>
        </authorList>
    </citation>
    <scope>NUCLEOTIDE SEQUENCE</scope>
</reference>
<dbReference type="PANTHER" id="PTHR39188">
    <property type="entry name" value="MEMBRANE-ASSOCIATED ZINC METALLOPROTEASE M50B"/>
    <property type="match status" value="1"/>
</dbReference>
<evidence type="ECO:0000256" key="9">
    <source>
        <dbReference type="ARBA" id="ARBA00022989"/>
    </source>
</evidence>
<gene>
    <name evidence="15" type="ORF">UFOVP1381_34</name>
    <name evidence="16" type="ORF">UFOVP1476_7</name>
    <name evidence="14" type="ORF">UFOVP944_39</name>
</gene>
<evidence type="ECO:0000313" key="15">
    <source>
        <dbReference type="EMBL" id="CAB4203322.1"/>
    </source>
</evidence>
<dbReference type="GO" id="GO:0016020">
    <property type="term" value="C:membrane"/>
    <property type="evidence" value="ECO:0007669"/>
    <property type="project" value="UniProtKB-SubCell"/>
</dbReference>
<evidence type="ECO:0000256" key="10">
    <source>
        <dbReference type="ARBA" id="ARBA00023049"/>
    </source>
</evidence>
<evidence type="ECO:0000256" key="11">
    <source>
        <dbReference type="ARBA" id="ARBA00023136"/>
    </source>
</evidence>
<evidence type="ECO:0000256" key="7">
    <source>
        <dbReference type="ARBA" id="ARBA00022801"/>
    </source>
</evidence>
<evidence type="ECO:0000256" key="3">
    <source>
        <dbReference type="ARBA" id="ARBA00007931"/>
    </source>
</evidence>
<evidence type="ECO:0000256" key="1">
    <source>
        <dbReference type="ARBA" id="ARBA00001947"/>
    </source>
</evidence>
<dbReference type="EMBL" id="LR796890">
    <property type="protein sequence ID" value="CAB4173217.1"/>
    <property type="molecule type" value="Genomic_DNA"/>
</dbReference>
<protein>
    <submittedName>
        <fullName evidence="16">Peptidase M50</fullName>
    </submittedName>
</protein>
<evidence type="ECO:0000256" key="12">
    <source>
        <dbReference type="SAM" id="Phobius"/>
    </source>
</evidence>
<dbReference type="InterPro" id="IPR008915">
    <property type="entry name" value="Peptidase_M50"/>
</dbReference>
<feature type="transmembrane region" description="Helical" evidence="12">
    <location>
        <begin position="107"/>
        <end position="127"/>
    </location>
</feature>
<evidence type="ECO:0000256" key="5">
    <source>
        <dbReference type="ARBA" id="ARBA00022692"/>
    </source>
</evidence>
<keyword evidence="11 12" id="KW-0472">Membrane</keyword>